<evidence type="ECO:0000256" key="6">
    <source>
        <dbReference type="ARBA" id="ARBA00023004"/>
    </source>
</evidence>
<dbReference type="SMART" id="SM00729">
    <property type="entry name" value="Elp3"/>
    <property type="match status" value="1"/>
</dbReference>
<dbReference type="GO" id="GO:0035597">
    <property type="term" value="F:tRNA-2-methylthio-N(6)-dimethylallyladenosine(37) synthase activity"/>
    <property type="evidence" value="ECO:0007669"/>
    <property type="project" value="UniProtKB-EC"/>
</dbReference>
<proteinExistence type="inferred from homology"/>
<feature type="binding site" evidence="13">
    <location>
        <position position="118"/>
    </location>
    <ligand>
        <name>[4Fe-4S] cluster</name>
        <dbReference type="ChEBI" id="CHEBI:49883"/>
        <label>1</label>
    </ligand>
</feature>
<dbReference type="Pfam" id="PF01938">
    <property type="entry name" value="TRAM"/>
    <property type="match status" value="1"/>
</dbReference>
<dbReference type="InterPro" id="IPR006638">
    <property type="entry name" value="Elp3/MiaA/NifB-like_rSAM"/>
</dbReference>
<dbReference type="Proteomes" id="UP000199182">
    <property type="component" value="Unassembled WGS sequence"/>
</dbReference>
<feature type="binding site" evidence="13">
    <location>
        <position position="48"/>
    </location>
    <ligand>
        <name>[4Fe-4S] cluster</name>
        <dbReference type="ChEBI" id="CHEBI:49883"/>
        <label>1</label>
    </ligand>
</feature>
<dbReference type="EC" id="2.8.4.3" evidence="8 13"/>
<comment type="subcellular location">
    <subcellularLocation>
        <location evidence="13">Cytoplasm</location>
    </subcellularLocation>
</comment>
<dbReference type="STRING" id="258515.SAMN05192585_10776"/>
<feature type="binding site" evidence="13">
    <location>
        <position position="201"/>
    </location>
    <ligand>
        <name>[4Fe-4S] cluster</name>
        <dbReference type="ChEBI" id="CHEBI:49883"/>
        <label>2</label>
        <note>4Fe-4S-S-AdoMet</note>
    </ligand>
</feature>
<dbReference type="SFLD" id="SFLDS00029">
    <property type="entry name" value="Radical_SAM"/>
    <property type="match status" value="1"/>
</dbReference>
<reference evidence="17 18" key="1">
    <citation type="submission" date="2016-10" db="EMBL/GenBank/DDBJ databases">
        <authorList>
            <person name="de Groot N.N."/>
        </authorList>
    </citation>
    <scope>NUCLEOTIDE SEQUENCE [LARGE SCALE GENOMIC DNA]</scope>
    <source>
        <strain evidence="17 18">CGMCC 1.5012</strain>
    </source>
</reference>
<dbReference type="NCBIfam" id="TIGR00089">
    <property type="entry name" value="MiaB/RimO family radical SAM methylthiotransferase"/>
    <property type="match status" value="1"/>
</dbReference>
<dbReference type="NCBIfam" id="TIGR01574">
    <property type="entry name" value="miaB-methiolase"/>
    <property type="match status" value="1"/>
</dbReference>
<dbReference type="GO" id="GO:0051539">
    <property type="term" value="F:4 iron, 4 sulfur cluster binding"/>
    <property type="evidence" value="ECO:0007669"/>
    <property type="project" value="UniProtKB-UniRule"/>
</dbReference>
<dbReference type="InterPro" id="IPR020612">
    <property type="entry name" value="Methylthiotransferase_CS"/>
</dbReference>
<comment type="subunit">
    <text evidence="13">Monomer.</text>
</comment>
<protein>
    <recommendedName>
        <fullName evidence="10 13">tRNA-2-methylthio-N(6)-dimethylallyladenosine synthase</fullName>
        <ecNumber evidence="8 13">2.8.4.3</ecNumber>
    </recommendedName>
    <alternativeName>
        <fullName evidence="12 13">(Dimethylallyl)adenosine tRNA methylthiotransferase MiaB</fullName>
    </alternativeName>
    <alternativeName>
        <fullName evidence="11 13">tRNA-i(6)A37 methylthiotransferase</fullName>
    </alternativeName>
</protein>
<comment type="similarity">
    <text evidence="13">Belongs to the methylthiotransferase family. MiaB subfamily.</text>
</comment>
<evidence type="ECO:0000256" key="9">
    <source>
        <dbReference type="ARBA" id="ARBA00051425"/>
    </source>
</evidence>
<evidence type="ECO:0000256" key="10">
    <source>
        <dbReference type="ARBA" id="ARBA00068570"/>
    </source>
</evidence>
<evidence type="ECO:0000256" key="13">
    <source>
        <dbReference type="HAMAP-Rule" id="MF_01864"/>
    </source>
</evidence>
<dbReference type="EMBL" id="FNID01000007">
    <property type="protein sequence ID" value="SDM91182.1"/>
    <property type="molecule type" value="Genomic_DNA"/>
</dbReference>
<keyword evidence="2 13" id="KW-0004">4Fe-4S</keyword>
<comment type="function">
    <text evidence="1 13">Catalyzes the methylthiolation of N6-(dimethylallyl)adenosine (i(6)A), leading to the formation of 2-methylthio-N6-(dimethylallyl)adenosine (ms(2)i(6)A) at position 37 in tRNAs that read codons beginning with uridine.</text>
</comment>
<keyword evidence="3 13" id="KW-0808">Transferase</keyword>
<dbReference type="InterPro" id="IPR058240">
    <property type="entry name" value="rSAM_sf"/>
</dbReference>
<sequence length="475" mass="53733">MNNRTVGAIDDTALEEQRRFASLVFDINEAYFSQTGRHRLALTHSYGCQQNVADGEKLNGQLAEMGYGFTDNADEADIIIYNTCAVREHAEDRVYGNLGALKHNKRRKPNMLIGVCGCMTQQEHVAEKIKKSYPYVDMVFGTYAIHKLPEMVYGTLLNRKRVFDLEERQNYITEGLPVRHDGTLKAWLPVMYGCNNFCTYCIVPYVRGRERSRSSETIIAEAKQLVESGFKEIMLLGQNVNSYGNTTPGELSFAELLKRINAIEGDFRIKFMTSHPKDATAELFNAIAQSEKVERHIHLPVQCGSNRILKLMNRGYTAEKYLETIELARQTIKDAAFTSDIIVGFPGETYEDFKETLALLDKVRYDALFTFIYSSRQGTRAAEMEDPVPYKDKTEWFAELLKVQSKIAVEQYQKKIGSVVRVLAEAKGKTEGSLSGKTEHGTTCEFPAHEQLLGSFVNVKVTDAQNWSLVGEIQQ</sequence>
<feature type="binding site" evidence="13">
    <location>
        <position position="194"/>
    </location>
    <ligand>
        <name>[4Fe-4S] cluster</name>
        <dbReference type="ChEBI" id="CHEBI:49883"/>
        <label>2</label>
        <note>4Fe-4S-S-AdoMet</note>
    </ligand>
</feature>
<dbReference type="GO" id="GO:0046872">
    <property type="term" value="F:metal ion binding"/>
    <property type="evidence" value="ECO:0007669"/>
    <property type="project" value="UniProtKB-KW"/>
</dbReference>
<keyword evidence="4 13" id="KW-0949">S-adenosyl-L-methionine</keyword>
<dbReference type="SFLD" id="SFLDG01082">
    <property type="entry name" value="B12-binding_domain_containing"/>
    <property type="match status" value="1"/>
</dbReference>
<keyword evidence="5 13" id="KW-0479">Metal-binding</keyword>
<accession>A0A1G9X3B9</accession>
<evidence type="ECO:0000256" key="12">
    <source>
        <dbReference type="ARBA" id="ARBA00081141"/>
    </source>
</evidence>
<dbReference type="PROSITE" id="PS51918">
    <property type="entry name" value="RADICAL_SAM"/>
    <property type="match status" value="1"/>
</dbReference>
<evidence type="ECO:0000256" key="5">
    <source>
        <dbReference type="ARBA" id="ARBA00022723"/>
    </source>
</evidence>
<evidence type="ECO:0000256" key="7">
    <source>
        <dbReference type="ARBA" id="ARBA00023014"/>
    </source>
</evidence>
<dbReference type="InterPro" id="IPR005839">
    <property type="entry name" value="Methylthiotransferase"/>
</dbReference>
<comment type="catalytic activity">
    <reaction evidence="9 13">
        <text>N(6)-dimethylallyladenosine(37) in tRNA + (sulfur carrier)-SH + AH2 + 2 S-adenosyl-L-methionine = 2-methylsulfanyl-N(6)-dimethylallyladenosine(37) in tRNA + (sulfur carrier)-H + 5'-deoxyadenosine + L-methionine + A + S-adenosyl-L-homocysteine + 2 H(+)</text>
        <dbReference type="Rhea" id="RHEA:37067"/>
        <dbReference type="Rhea" id="RHEA-COMP:10375"/>
        <dbReference type="Rhea" id="RHEA-COMP:10376"/>
        <dbReference type="Rhea" id="RHEA-COMP:14737"/>
        <dbReference type="Rhea" id="RHEA-COMP:14739"/>
        <dbReference type="ChEBI" id="CHEBI:13193"/>
        <dbReference type="ChEBI" id="CHEBI:15378"/>
        <dbReference type="ChEBI" id="CHEBI:17319"/>
        <dbReference type="ChEBI" id="CHEBI:17499"/>
        <dbReference type="ChEBI" id="CHEBI:29917"/>
        <dbReference type="ChEBI" id="CHEBI:57844"/>
        <dbReference type="ChEBI" id="CHEBI:57856"/>
        <dbReference type="ChEBI" id="CHEBI:59789"/>
        <dbReference type="ChEBI" id="CHEBI:64428"/>
        <dbReference type="ChEBI" id="CHEBI:74415"/>
        <dbReference type="ChEBI" id="CHEBI:74417"/>
        <dbReference type="EC" id="2.8.4.3"/>
    </reaction>
</comment>
<keyword evidence="13" id="KW-0963">Cytoplasm</keyword>
<dbReference type="PANTHER" id="PTHR43020:SF2">
    <property type="entry name" value="MITOCHONDRIAL TRNA METHYLTHIOTRANSFERASE CDK5RAP1"/>
    <property type="match status" value="1"/>
</dbReference>
<dbReference type="FunFam" id="3.40.50.12160:FF:000003">
    <property type="entry name" value="CDK5 regulatory subunit-associated protein 1"/>
    <property type="match status" value="1"/>
</dbReference>
<dbReference type="PROSITE" id="PS50926">
    <property type="entry name" value="TRAM"/>
    <property type="match status" value="1"/>
</dbReference>
<evidence type="ECO:0000313" key="17">
    <source>
        <dbReference type="EMBL" id="SDM91182.1"/>
    </source>
</evidence>
<dbReference type="CDD" id="cd01335">
    <property type="entry name" value="Radical_SAM"/>
    <property type="match status" value="1"/>
</dbReference>
<dbReference type="PANTHER" id="PTHR43020">
    <property type="entry name" value="CDK5 REGULATORY SUBUNIT-ASSOCIATED PROTEIN 1"/>
    <property type="match status" value="1"/>
</dbReference>
<dbReference type="InterPro" id="IPR006463">
    <property type="entry name" value="MiaB_methiolase"/>
</dbReference>
<dbReference type="InterPro" id="IPR013848">
    <property type="entry name" value="Methylthiotransferase_N"/>
</dbReference>
<dbReference type="InterPro" id="IPR002792">
    <property type="entry name" value="TRAM_dom"/>
</dbReference>
<keyword evidence="7 13" id="KW-0411">Iron-sulfur</keyword>
<evidence type="ECO:0000259" key="14">
    <source>
        <dbReference type="PROSITE" id="PS50926"/>
    </source>
</evidence>
<dbReference type="Pfam" id="PF00919">
    <property type="entry name" value="UPF0004"/>
    <property type="match status" value="1"/>
</dbReference>
<keyword evidence="6 13" id="KW-0408">Iron</keyword>
<dbReference type="AlphaFoldDB" id="A0A1G9X3B9"/>
<dbReference type="PROSITE" id="PS01278">
    <property type="entry name" value="MTTASE_RADICAL"/>
    <property type="match status" value="1"/>
</dbReference>
<evidence type="ECO:0000259" key="16">
    <source>
        <dbReference type="PROSITE" id="PS51918"/>
    </source>
</evidence>
<name>A0A1G9X3B9_9FIRM</name>
<evidence type="ECO:0000256" key="11">
    <source>
        <dbReference type="ARBA" id="ARBA00080698"/>
    </source>
</evidence>
<dbReference type="InterPro" id="IPR023404">
    <property type="entry name" value="rSAM_horseshoe"/>
</dbReference>
<keyword evidence="13" id="KW-0819">tRNA processing</keyword>
<evidence type="ECO:0000256" key="3">
    <source>
        <dbReference type="ARBA" id="ARBA00022679"/>
    </source>
</evidence>
<feature type="binding site" evidence="13">
    <location>
        <position position="84"/>
    </location>
    <ligand>
        <name>[4Fe-4S] cluster</name>
        <dbReference type="ChEBI" id="CHEBI:49883"/>
        <label>1</label>
    </ligand>
</feature>
<feature type="domain" description="MTTase N-terminal" evidence="15">
    <location>
        <begin position="39"/>
        <end position="157"/>
    </location>
</feature>
<dbReference type="SFLD" id="SFLDG01061">
    <property type="entry name" value="methylthiotransferase"/>
    <property type="match status" value="1"/>
</dbReference>
<dbReference type="Pfam" id="PF04055">
    <property type="entry name" value="Radical_SAM"/>
    <property type="match status" value="1"/>
</dbReference>
<keyword evidence="18" id="KW-1185">Reference proteome</keyword>
<dbReference type="InterPro" id="IPR038135">
    <property type="entry name" value="Methylthiotransferase_N_sf"/>
</dbReference>
<dbReference type="Gene3D" id="3.80.30.20">
    <property type="entry name" value="tm_1862 like domain"/>
    <property type="match status" value="1"/>
</dbReference>
<evidence type="ECO:0000256" key="2">
    <source>
        <dbReference type="ARBA" id="ARBA00022485"/>
    </source>
</evidence>
<evidence type="ECO:0000313" key="18">
    <source>
        <dbReference type="Proteomes" id="UP000199182"/>
    </source>
</evidence>
<dbReference type="SUPFAM" id="SSF102114">
    <property type="entry name" value="Radical SAM enzymes"/>
    <property type="match status" value="1"/>
</dbReference>
<gene>
    <name evidence="13" type="primary">miaB</name>
    <name evidence="17" type="ORF">SAMN05192585_10776</name>
</gene>
<dbReference type="SFLD" id="SFLDF00273">
    <property type="entry name" value="(dimethylallyl)adenosine_tRNA"/>
    <property type="match status" value="1"/>
</dbReference>
<dbReference type="RefSeq" id="WP_092638633.1">
    <property type="nucleotide sequence ID" value="NZ_FNID01000007.1"/>
</dbReference>
<dbReference type="Gene3D" id="3.40.50.12160">
    <property type="entry name" value="Methylthiotransferase, N-terminal domain"/>
    <property type="match status" value="1"/>
</dbReference>
<organism evidence="17 18">
    <name type="scientific">Acetanaerobacterium elongatum</name>
    <dbReference type="NCBI Taxonomy" id="258515"/>
    <lineage>
        <taxon>Bacteria</taxon>
        <taxon>Bacillati</taxon>
        <taxon>Bacillota</taxon>
        <taxon>Clostridia</taxon>
        <taxon>Eubacteriales</taxon>
        <taxon>Oscillospiraceae</taxon>
        <taxon>Acetanaerobacterium</taxon>
    </lineage>
</organism>
<feature type="domain" description="Radical SAM core" evidence="16">
    <location>
        <begin position="180"/>
        <end position="410"/>
    </location>
</feature>
<feature type="domain" description="TRAM" evidence="14">
    <location>
        <begin position="413"/>
        <end position="475"/>
    </location>
</feature>
<comment type="cofactor">
    <cofactor evidence="13">
        <name>[4Fe-4S] cluster</name>
        <dbReference type="ChEBI" id="CHEBI:49883"/>
    </cofactor>
    <text evidence="13">Binds 2 [4Fe-4S] clusters. One cluster is coordinated with 3 cysteines and an exchangeable S-adenosyl-L-methionine.</text>
</comment>
<evidence type="ECO:0000256" key="4">
    <source>
        <dbReference type="ARBA" id="ARBA00022691"/>
    </source>
</evidence>
<feature type="binding site" evidence="13">
    <location>
        <position position="198"/>
    </location>
    <ligand>
        <name>[4Fe-4S] cluster</name>
        <dbReference type="ChEBI" id="CHEBI:49883"/>
        <label>2</label>
        <note>4Fe-4S-S-AdoMet</note>
    </ligand>
</feature>
<dbReference type="FunFam" id="3.80.30.20:FF:000001">
    <property type="entry name" value="tRNA-2-methylthio-N(6)-dimethylallyladenosine synthase 2"/>
    <property type="match status" value="1"/>
</dbReference>
<dbReference type="PROSITE" id="PS51449">
    <property type="entry name" value="MTTASE_N"/>
    <property type="match status" value="1"/>
</dbReference>
<dbReference type="HAMAP" id="MF_01864">
    <property type="entry name" value="tRNA_metthiotr_MiaB"/>
    <property type="match status" value="1"/>
</dbReference>
<evidence type="ECO:0000256" key="8">
    <source>
        <dbReference type="ARBA" id="ARBA00033765"/>
    </source>
</evidence>
<dbReference type="InterPro" id="IPR007197">
    <property type="entry name" value="rSAM"/>
</dbReference>
<dbReference type="GO" id="GO:0005829">
    <property type="term" value="C:cytosol"/>
    <property type="evidence" value="ECO:0007669"/>
    <property type="project" value="TreeGrafter"/>
</dbReference>
<evidence type="ECO:0000259" key="15">
    <source>
        <dbReference type="PROSITE" id="PS51449"/>
    </source>
</evidence>
<dbReference type="OrthoDB" id="9805215at2"/>
<evidence type="ECO:0000256" key="1">
    <source>
        <dbReference type="ARBA" id="ARBA00003234"/>
    </source>
</evidence>